<dbReference type="EMBL" id="CM035419">
    <property type="protein sequence ID" value="KAH7415905.1"/>
    <property type="molecule type" value="Genomic_DNA"/>
</dbReference>
<organism evidence="5 6">
    <name type="scientific">Ceratopteris richardii</name>
    <name type="common">Triangle waterfern</name>
    <dbReference type="NCBI Taxonomy" id="49495"/>
    <lineage>
        <taxon>Eukaryota</taxon>
        <taxon>Viridiplantae</taxon>
        <taxon>Streptophyta</taxon>
        <taxon>Embryophyta</taxon>
        <taxon>Tracheophyta</taxon>
        <taxon>Polypodiopsida</taxon>
        <taxon>Polypodiidae</taxon>
        <taxon>Polypodiales</taxon>
        <taxon>Pteridineae</taxon>
        <taxon>Pteridaceae</taxon>
        <taxon>Parkerioideae</taxon>
        <taxon>Ceratopteris</taxon>
    </lineage>
</organism>
<dbReference type="PANTHER" id="PTHR12599:SF8">
    <property type="entry name" value="PTERIN-4-ALPHA-CARBINOLAMINE DEHYDRATASE, CHLOROPLASTIC-RELATED"/>
    <property type="match status" value="1"/>
</dbReference>
<keyword evidence="4" id="KW-0456">Lyase</keyword>
<evidence type="ECO:0000313" key="6">
    <source>
        <dbReference type="Proteomes" id="UP000825935"/>
    </source>
</evidence>
<dbReference type="GO" id="GO:0009536">
    <property type="term" value="C:plastid"/>
    <property type="evidence" value="ECO:0007669"/>
    <property type="project" value="TreeGrafter"/>
</dbReference>
<evidence type="ECO:0000256" key="2">
    <source>
        <dbReference type="ARBA" id="ARBA00006472"/>
    </source>
</evidence>
<reference evidence="5" key="1">
    <citation type="submission" date="2021-08" db="EMBL/GenBank/DDBJ databases">
        <title>WGS assembly of Ceratopteris richardii.</title>
        <authorList>
            <person name="Marchant D.B."/>
            <person name="Chen G."/>
            <person name="Jenkins J."/>
            <person name="Shu S."/>
            <person name="Leebens-Mack J."/>
            <person name="Grimwood J."/>
            <person name="Schmutz J."/>
            <person name="Soltis P."/>
            <person name="Soltis D."/>
            <person name="Chen Z.-H."/>
        </authorList>
    </citation>
    <scope>NUCLEOTIDE SEQUENCE</scope>
    <source>
        <strain evidence="5">Whitten #5841</strain>
        <tissue evidence="5">Leaf</tissue>
    </source>
</reference>
<dbReference type="EC" id="4.2.1.96" evidence="3"/>
<evidence type="ECO:0000256" key="1">
    <source>
        <dbReference type="ARBA" id="ARBA00001554"/>
    </source>
</evidence>
<comment type="similarity">
    <text evidence="2">Belongs to the pterin-4-alpha-carbinolamine dehydratase family.</text>
</comment>
<evidence type="ECO:0000256" key="3">
    <source>
        <dbReference type="ARBA" id="ARBA00013252"/>
    </source>
</evidence>
<gene>
    <name evidence="5" type="ORF">KP509_14G065400</name>
</gene>
<dbReference type="OrthoDB" id="277398at2759"/>
<proteinExistence type="inferred from homology"/>
<dbReference type="AlphaFoldDB" id="A0A8T2TDR4"/>
<dbReference type="InterPro" id="IPR001533">
    <property type="entry name" value="Pterin_deHydtase"/>
</dbReference>
<sequence length="227" mass="25322">MAATAQTVCAQQGLTFTKAFGEEASCSWKIRSLKWVRESKKISCGSLRSVNRRGLVVAQVGPPAPELFGRDPFAEEIASNFADKVQGLADTEHIILVPKTNALSLSRRSCINPLPHGTIPFSSKEAKDLLRKVVGWRLVEEQTTLKLECEWKLKDHAAGLELMNRISKVTEAEKKHIDLDLDDQTHILKARIWTESIGGLCVNDYIIAAKIDELDTSDLIKKMRVWA</sequence>
<dbReference type="OMA" id="NGNTEHK"/>
<dbReference type="Pfam" id="PF01329">
    <property type="entry name" value="Pterin_4a"/>
    <property type="match status" value="1"/>
</dbReference>
<dbReference type="Proteomes" id="UP000825935">
    <property type="component" value="Chromosome 14"/>
</dbReference>
<evidence type="ECO:0000256" key="4">
    <source>
        <dbReference type="ARBA" id="ARBA00023239"/>
    </source>
</evidence>
<comment type="catalytic activity">
    <reaction evidence="1">
        <text>(4aS,6R)-4a-hydroxy-L-erythro-5,6,7,8-tetrahydrobiopterin = (6R)-L-erythro-6,7-dihydrobiopterin + H2O</text>
        <dbReference type="Rhea" id="RHEA:11920"/>
        <dbReference type="ChEBI" id="CHEBI:15377"/>
        <dbReference type="ChEBI" id="CHEBI:15642"/>
        <dbReference type="ChEBI" id="CHEBI:43120"/>
        <dbReference type="EC" id="4.2.1.96"/>
    </reaction>
</comment>
<keyword evidence="6" id="KW-1185">Reference proteome</keyword>
<dbReference type="GO" id="GO:0006729">
    <property type="term" value="P:tetrahydrobiopterin biosynthetic process"/>
    <property type="evidence" value="ECO:0007669"/>
    <property type="project" value="InterPro"/>
</dbReference>
<dbReference type="Gene3D" id="3.30.1360.20">
    <property type="entry name" value="Transcriptional coactivator/pterin dehydratase"/>
    <property type="match status" value="1"/>
</dbReference>
<comment type="caution">
    <text evidence="5">The sequence shown here is derived from an EMBL/GenBank/DDBJ whole genome shotgun (WGS) entry which is preliminary data.</text>
</comment>
<dbReference type="InterPro" id="IPR036428">
    <property type="entry name" value="PCD_sf"/>
</dbReference>
<dbReference type="SUPFAM" id="SSF55248">
    <property type="entry name" value="PCD-like"/>
    <property type="match status" value="1"/>
</dbReference>
<dbReference type="EMBL" id="CM035419">
    <property type="protein sequence ID" value="KAH7415904.1"/>
    <property type="molecule type" value="Genomic_DNA"/>
</dbReference>
<accession>A0A8T2TDR4</accession>
<name>A0A8T2TDR4_CERRI</name>
<dbReference type="GO" id="GO:0008124">
    <property type="term" value="F:4-alpha-hydroxytetrahydrobiopterin dehydratase activity"/>
    <property type="evidence" value="ECO:0007669"/>
    <property type="project" value="UniProtKB-EC"/>
</dbReference>
<dbReference type="PANTHER" id="PTHR12599">
    <property type="entry name" value="PTERIN-4-ALPHA-CARBINOLAMINE DEHYDRATASE"/>
    <property type="match status" value="1"/>
</dbReference>
<protein>
    <recommendedName>
        <fullName evidence="3">4a-hydroxytetrahydrobiopterin dehydratase</fullName>
        <ecNumber evidence="3">4.2.1.96</ecNumber>
    </recommendedName>
</protein>
<evidence type="ECO:0000313" key="5">
    <source>
        <dbReference type="EMBL" id="KAH7415904.1"/>
    </source>
</evidence>